<dbReference type="InParanoid" id="A0A1Y2DHR1"/>
<dbReference type="EMBL" id="MCGR01000078">
    <property type="protein sequence ID" value="ORY58654.1"/>
    <property type="molecule type" value="Genomic_DNA"/>
</dbReference>
<comment type="caution">
    <text evidence="2">The sequence shown here is derived from an EMBL/GenBank/DDBJ whole genome shotgun (WGS) entry which is preliminary data.</text>
</comment>
<name>A0A1Y2DHR1_9BASI</name>
<feature type="compositionally biased region" description="Basic residues" evidence="1">
    <location>
        <begin position="418"/>
        <end position="428"/>
    </location>
</feature>
<feature type="compositionally biased region" description="Acidic residues" evidence="1">
    <location>
        <begin position="109"/>
        <end position="136"/>
    </location>
</feature>
<proteinExistence type="predicted"/>
<dbReference type="AlphaFoldDB" id="A0A1Y2DHR1"/>
<keyword evidence="3" id="KW-1185">Reference proteome</keyword>
<feature type="compositionally biased region" description="Low complexity" evidence="1">
    <location>
        <begin position="447"/>
        <end position="457"/>
    </location>
</feature>
<feature type="compositionally biased region" description="Basic and acidic residues" evidence="1">
    <location>
        <begin position="159"/>
        <end position="168"/>
    </location>
</feature>
<feature type="region of interest" description="Disordered" evidence="1">
    <location>
        <begin position="403"/>
        <end position="481"/>
    </location>
</feature>
<accession>A0A1Y2DHR1</accession>
<organism evidence="2 3">
    <name type="scientific">Leucosporidium creatinivorum</name>
    <dbReference type="NCBI Taxonomy" id="106004"/>
    <lineage>
        <taxon>Eukaryota</taxon>
        <taxon>Fungi</taxon>
        <taxon>Dikarya</taxon>
        <taxon>Basidiomycota</taxon>
        <taxon>Pucciniomycotina</taxon>
        <taxon>Microbotryomycetes</taxon>
        <taxon>Leucosporidiales</taxon>
        <taxon>Leucosporidium</taxon>
    </lineage>
</organism>
<feature type="region of interest" description="Disordered" evidence="1">
    <location>
        <begin position="100"/>
        <end position="305"/>
    </location>
</feature>
<evidence type="ECO:0000313" key="3">
    <source>
        <dbReference type="Proteomes" id="UP000193467"/>
    </source>
</evidence>
<reference evidence="2 3" key="1">
    <citation type="submission" date="2016-07" db="EMBL/GenBank/DDBJ databases">
        <title>Pervasive Adenine N6-methylation of Active Genes in Fungi.</title>
        <authorList>
            <consortium name="DOE Joint Genome Institute"/>
            <person name="Mondo S.J."/>
            <person name="Dannebaum R.O."/>
            <person name="Kuo R.C."/>
            <person name="Labutti K."/>
            <person name="Haridas S."/>
            <person name="Kuo A."/>
            <person name="Salamov A."/>
            <person name="Ahrendt S.R."/>
            <person name="Lipzen A."/>
            <person name="Sullivan W."/>
            <person name="Andreopoulos W.B."/>
            <person name="Clum A."/>
            <person name="Lindquist E."/>
            <person name="Daum C."/>
            <person name="Ramamoorthy G.K."/>
            <person name="Gryganskyi A."/>
            <person name="Culley D."/>
            <person name="Magnuson J.K."/>
            <person name="James T.Y."/>
            <person name="O'Malley M.A."/>
            <person name="Stajich J.E."/>
            <person name="Spatafora J.W."/>
            <person name="Visel A."/>
            <person name="Grigoriev I.V."/>
        </authorList>
    </citation>
    <scope>NUCLEOTIDE SEQUENCE [LARGE SCALE GENOMIC DNA]</scope>
    <source>
        <strain evidence="2 3">62-1032</strain>
    </source>
</reference>
<feature type="compositionally biased region" description="Basic residues" evidence="1">
    <location>
        <begin position="219"/>
        <end position="229"/>
    </location>
</feature>
<feature type="compositionally biased region" description="Low complexity" evidence="1">
    <location>
        <begin position="267"/>
        <end position="299"/>
    </location>
</feature>
<gene>
    <name evidence="2" type="ORF">BCR35DRAFT_201896</name>
</gene>
<evidence type="ECO:0000313" key="2">
    <source>
        <dbReference type="EMBL" id="ORY58654.1"/>
    </source>
</evidence>
<dbReference type="Proteomes" id="UP000193467">
    <property type="component" value="Unassembled WGS sequence"/>
</dbReference>
<protein>
    <submittedName>
        <fullName evidence="2">Uncharacterized protein</fullName>
    </submittedName>
</protein>
<evidence type="ECO:0000256" key="1">
    <source>
        <dbReference type="SAM" id="MobiDB-lite"/>
    </source>
</evidence>
<dbReference type="STRING" id="106004.A0A1Y2DHR1"/>
<sequence>MEGVARDVIPTPSDFFDELGHLFTIKAYTISERHKEFCCMLADWAPRLPWLKEEVEGAKGKKLRKLVAENMKDIVQLRKGLEEDERRRKGVAVAKEEEVGVMKGKKEESEDDVGEEEEEDGGSDVDWDDEEGEDDPPGGPSNFFIDPLSNPQAAADTLRAGDDQHDSTTDTADDPNPELKSTSPIPPPPNHSSWSQLAANFYQRRVEGGGGTKRPAAYMRHRPGPVKRVRTIEQVAQSLLSPFAADETTTTPSPAPPEVDTAPSPPSSSTVRPSVSASTSPPRARSASLPSTTTTSHTSIAPSRYLVDPSRANPFASHSNEAVAFRQLLLAGHDVTSIFEGTATYEPASSLKSSRLDRLLWAKTAEEVGDDELFDEGELEGIIRTEEEVEMLMQTEKWRTMPEAKPPLTAEEGERKNPRVRKKARTRIPRVEGPSLEEEEERERVLSGRSSRLGRPPIVAGGMGGAGQHKSRRTKVSQETKERLAKMFAAADEGEGEGEGSEEEALSLGMAMDAAATDDEADDDDSDFV</sequence>